<comment type="subunit">
    <text evidence="1">Component of the NuA4 histone acetyltransferase complex.</text>
</comment>
<dbReference type="InterPro" id="IPR016197">
    <property type="entry name" value="Chromo-like_dom_sf"/>
</dbReference>
<dbReference type="GO" id="GO:0006338">
    <property type="term" value="P:chromatin remodeling"/>
    <property type="evidence" value="ECO:0007669"/>
    <property type="project" value="UniProtKB-ARBA"/>
</dbReference>
<protein>
    <recommendedName>
        <fullName evidence="3">Chromo domain-containing protein</fullName>
    </recommendedName>
</protein>
<feature type="region of interest" description="Disordered" evidence="2">
    <location>
        <begin position="119"/>
        <end position="139"/>
    </location>
</feature>
<feature type="region of interest" description="Disordered" evidence="2">
    <location>
        <begin position="192"/>
        <end position="223"/>
    </location>
</feature>
<gene>
    <name evidence="4" type="ORF">HRR80_006988</name>
</gene>
<dbReference type="PROSITE" id="PS50013">
    <property type="entry name" value="CHROMO_2"/>
    <property type="match status" value="1"/>
</dbReference>
<name>A0AAN6ISU6_EXODE</name>
<reference evidence="4" key="1">
    <citation type="submission" date="2023-01" db="EMBL/GenBank/DDBJ databases">
        <title>Exophiala dermititidis isolated from Cystic Fibrosis Patient.</title>
        <authorList>
            <person name="Kurbessoian T."/>
            <person name="Crocker A."/>
            <person name="Murante D."/>
            <person name="Hogan D.A."/>
            <person name="Stajich J.E."/>
        </authorList>
    </citation>
    <scope>NUCLEOTIDE SEQUENCE</scope>
    <source>
        <strain evidence="4">Ex8</strain>
    </source>
</reference>
<dbReference type="EMBL" id="JAJGCB010000015">
    <property type="protein sequence ID" value="KAJ8989267.1"/>
    <property type="molecule type" value="Genomic_DNA"/>
</dbReference>
<proteinExistence type="predicted"/>
<dbReference type="SMART" id="SM00298">
    <property type="entry name" value="CHROMO"/>
    <property type="match status" value="1"/>
</dbReference>
<dbReference type="AlphaFoldDB" id="A0AAN6ISU6"/>
<feature type="compositionally biased region" description="Basic residues" evidence="2">
    <location>
        <begin position="125"/>
        <end position="135"/>
    </location>
</feature>
<dbReference type="SUPFAM" id="SSF54160">
    <property type="entry name" value="Chromo domain-like"/>
    <property type="match status" value="1"/>
</dbReference>
<dbReference type="InterPro" id="IPR000953">
    <property type="entry name" value="Chromo/chromo_shadow_dom"/>
</dbReference>
<dbReference type="Gene3D" id="2.40.50.40">
    <property type="match status" value="1"/>
</dbReference>
<dbReference type="Proteomes" id="UP001161757">
    <property type="component" value="Unassembled WGS sequence"/>
</dbReference>
<feature type="compositionally biased region" description="Basic residues" evidence="2">
    <location>
        <begin position="207"/>
        <end position="223"/>
    </location>
</feature>
<evidence type="ECO:0000313" key="4">
    <source>
        <dbReference type="EMBL" id="KAJ8989267.1"/>
    </source>
</evidence>
<organism evidence="4 5">
    <name type="scientific">Exophiala dermatitidis</name>
    <name type="common">Black yeast-like fungus</name>
    <name type="synonym">Wangiella dermatitidis</name>
    <dbReference type="NCBI Taxonomy" id="5970"/>
    <lineage>
        <taxon>Eukaryota</taxon>
        <taxon>Fungi</taxon>
        <taxon>Dikarya</taxon>
        <taxon>Ascomycota</taxon>
        <taxon>Pezizomycotina</taxon>
        <taxon>Eurotiomycetes</taxon>
        <taxon>Chaetothyriomycetidae</taxon>
        <taxon>Chaetothyriales</taxon>
        <taxon>Herpotrichiellaceae</taxon>
        <taxon>Exophiala</taxon>
    </lineage>
</organism>
<comment type="caution">
    <text evidence="4">The sequence shown here is derived from an EMBL/GenBank/DDBJ whole genome shotgun (WGS) entry which is preliminary data.</text>
</comment>
<evidence type="ECO:0000256" key="2">
    <source>
        <dbReference type="SAM" id="MobiDB-lite"/>
    </source>
</evidence>
<evidence type="ECO:0000259" key="3">
    <source>
        <dbReference type="PROSITE" id="PS50013"/>
    </source>
</evidence>
<evidence type="ECO:0000256" key="1">
    <source>
        <dbReference type="ARBA" id="ARBA00011353"/>
    </source>
</evidence>
<sequence length="223" mass="25393">MHSRNSGTIKEPDWLYEEGYLRKPKSWKPKDANAAAPSCPPPAAAVRTPPPARRPSPKVVVEIRATATKRRLEDEEVEPESNHSSADEDEEDEETMKWVPLPPPGVTLIKAYRSRVPKIIQLQPKKPKPKGKGKGKAKEDDVYQVDWIGALGKRGKGEYVVNIKWEGYGYDEMTWEPLENVTRELLDDYWNEHGSPAEQEAEMLPRPPKKTKKTYAGRRSVRK</sequence>
<dbReference type="InterPro" id="IPR023780">
    <property type="entry name" value="Chromo_domain"/>
</dbReference>
<dbReference type="CDD" id="cd00024">
    <property type="entry name" value="CD_CSD"/>
    <property type="match status" value="1"/>
</dbReference>
<evidence type="ECO:0000313" key="5">
    <source>
        <dbReference type="Proteomes" id="UP001161757"/>
    </source>
</evidence>
<feature type="compositionally biased region" description="Pro residues" evidence="2">
    <location>
        <begin position="38"/>
        <end position="54"/>
    </location>
</feature>
<dbReference type="Pfam" id="PF00385">
    <property type="entry name" value="Chromo"/>
    <property type="match status" value="1"/>
</dbReference>
<accession>A0AAN6ISU6</accession>
<feature type="domain" description="Chromo" evidence="3">
    <location>
        <begin position="143"/>
        <end position="201"/>
    </location>
</feature>
<feature type="region of interest" description="Disordered" evidence="2">
    <location>
        <begin position="25"/>
        <end position="101"/>
    </location>
</feature>